<keyword evidence="5" id="KW-1185">Reference proteome</keyword>
<dbReference type="PANTHER" id="PTHR45953:SF1">
    <property type="entry name" value="IDURONATE 2-SULFATASE"/>
    <property type="match status" value="1"/>
</dbReference>
<reference evidence="5" key="1">
    <citation type="submission" date="2019-05" db="EMBL/GenBank/DDBJ databases">
        <title>Complete genome sequencing of Absiella argi strain JCM 30884.</title>
        <authorList>
            <person name="Sakamoto M."/>
            <person name="Murakami T."/>
            <person name="Mori H."/>
        </authorList>
    </citation>
    <scope>NUCLEOTIDE SEQUENCE [LARGE SCALE GENOMIC DNA]</scope>
    <source>
        <strain evidence="5">JCM 30884</strain>
    </source>
</reference>
<evidence type="ECO:0000259" key="3">
    <source>
        <dbReference type="Pfam" id="PF00884"/>
    </source>
</evidence>
<dbReference type="AlphaFoldDB" id="A0A6N4TKP0"/>
<proteinExistence type="predicted"/>
<dbReference type="KEGG" id="aarg:Aargi30884_19670"/>
<feature type="domain" description="Sulfatase N-terminal" evidence="3">
    <location>
        <begin position="4"/>
        <end position="335"/>
    </location>
</feature>
<sequence length="590" mass="69401">MKAVMVMFDTLSRRYLSTYGNDWVQTPNFERLKEKAVQFNSFYAGSLPCMPARRELHTGRYNFLHRSWGPMEPFDFSCFEALKKNHIYTHIVTDHSHYWEDGGATYLPRYTTWEGFRGQEGDRWVGIVNNQNRLNIPKQLESTKMGESFYFNHANRTRMIKEEDFSSVKTFEAGIEFLNQNKDEDNWFLQIEAFDPHEPFYVPQEYLDLYEKIRDDVVFEWPSYAPVCEGEEDKKQAIIRYAALISMCDTYLGKVLDVFDKHDLWKDTMLIVNTDHGFLMGEHDWWGKNVQPSYNEIVHLPFYYYDPRKPDCHGEKDQLAQTIDIPATLLGYFGIEKPESMLGKDLYQVLDKDEKIHEAVLFGSFGGHVNVCDGRYVYMRSSIDETNSPLYEYTLMPTRMRNYFEENKLMKATLDTTFNCFKKYPVLKVPATSMFSSYRFGNKLFDLWEDPYQKNNVNDLDIEISMIEKIRKLLLENEAPLEQYTRLGISKDKELSKEELVNQREEKKIRDELPISIELSEKEKQQILFVRDFIGKDNIQVVCKQIEELYGKQSVYDVLKNILQTSLGEKAPKMLVQMLLGFLYAAGNLD</sequence>
<name>A0A6N4TKP0_9FIRM</name>
<dbReference type="RefSeq" id="WP_163052169.1">
    <property type="nucleotide sequence ID" value="NZ_AP019695.1"/>
</dbReference>
<dbReference type="GO" id="GO:0004423">
    <property type="term" value="F:iduronate-2-sulfatase activity"/>
    <property type="evidence" value="ECO:0007669"/>
    <property type="project" value="TreeGrafter"/>
</dbReference>
<dbReference type="Pfam" id="PF00884">
    <property type="entry name" value="Sulfatase"/>
    <property type="match status" value="1"/>
</dbReference>
<dbReference type="Proteomes" id="UP000464754">
    <property type="component" value="Chromosome"/>
</dbReference>
<dbReference type="EMBL" id="AP019695">
    <property type="protein sequence ID" value="BBK23064.1"/>
    <property type="molecule type" value="Genomic_DNA"/>
</dbReference>
<evidence type="ECO:0000256" key="1">
    <source>
        <dbReference type="ARBA" id="ARBA00022723"/>
    </source>
</evidence>
<dbReference type="GO" id="GO:0005737">
    <property type="term" value="C:cytoplasm"/>
    <property type="evidence" value="ECO:0007669"/>
    <property type="project" value="TreeGrafter"/>
</dbReference>
<evidence type="ECO:0000313" key="5">
    <source>
        <dbReference type="Proteomes" id="UP000464754"/>
    </source>
</evidence>
<evidence type="ECO:0000313" key="4">
    <source>
        <dbReference type="EMBL" id="BBK23064.1"/>
    </source>
</evidence>
<keyword evidence="1" id="KW-0479">Metal-binding</keyword>
<accession>A0A6N4TKP0</accession>
<dbReference type="GO" id="GO:0046872">
    <property type="term" value="F:metal ion binding"/>
    <property type="evidence" value="ECO:0007669"/>
    <property type="project" value="UniProtKB-KW"/>
</dbReference>
<dbReference type="InterPro" id="IPR017850">
    <property type="entry name" value="Alkaline_phosphatase_core_sf"/>
</dbReference>
<gene>
    <name evidence="4" type="ORF">Aargi30884_19670</name>
</gene>
<evidence type="ECO:0000256" key="2">
    <source>
        <dbReference type="ARBA" id="ARBA00022801"/>
    </source>
</evidence>
<organism evidence="4 5">
    <name type="scientific">Amedibacterium intestinale</name>
    <dbReference type="NCBI Taxonomy" id="2583452"/>
    <lineage>
        <taxon>Bacteria</taxon>
        <taxon>Bacillati</taxon>
        <taxon>Bacillota</taxon>
        <taxon>Erysipelotrichia</taxon>
        <taxon>Erysipelotrichales</taxon>
        <taxon>Erysipelotrichaceae</taxon>
        <taxon>Amedibacterium</taxon>
    </lineage>
</organism>
<dbReference type="InterPro" id="IPR000917">
    <property type="entry name" value="Sulfatase_N"/>
</dbReference>
<dbReference type="CDD" id="cd16148">
    <property type="entry name" value="sulfatase_like"/>
    <property type="match status" value="1"/>
</dbReference>
<dbReference type="Gene3D" id="3.40.720.10">
    <property type="entry name" value="Alkaline Phosphatase, subunit A"/>
    <property type="match status" value="1"/>
</dbReference>
<dbReference type="SUPFAM" id="SSF53649">
    <property type="entry name" value="Alkaline phosphatase-like"/>
    <property type="match status" value="1"/>
</dbReference>
<keyword evidence="2" id="KW-0378">Hydrolase</keyword>
<protein>
    <submittedName>
        <fullName evidence="4">Sulfatase</fullName>
    </submittedName>
</protein>
<dbReference type="PANTHER" id="PTHR45953">
    <property type="entry name" value="IDURONATE 2-SULFATASE"/>
    <property type="match status" value="1"/>
</dbReference>